<protein>
    <submittedName>
        <fullName evidence="1">Uncharacterized protein</fullName>
    </submittedName>
</protein>
<evidence type="ECO:0000313" key="1">
    <source>
        <dbReference type="EMBL" id="KAJ8975866.1"/>
    </source>
</evidence>
<dbReference type="Proteomes" id="UP001162164">
    <property type="component" value="Unassembled WGS sequence"/>
</dbReference>
<proteinExistence type="predicted"/>
<name>A0ABQ9JCW9_9CUCU</name>
<gene>
    <name evidence="1" type="ORF">NQ317_015904</name>
</gene>
<organism evidence="1 2">
    <name type="scientific">Molorchus minor</name>
    <dbReference type="NCBI Taxonomy" id="1323400"/>
    <lineage>
        <taxon>Eukaryota</taxon>
        <taxon>Metazoa</taxon>
        <taxon>Ecdysozoa</taxon>
        <taxon>Arthropoda</taxon>
        <taxon>Hexapoda</taxon>
        <taxon>Insecta</taxon>
        <taxon>Pterygota</taxon>
        <taxon>Neoptera</taxon>
        <taxon>Endopterygota</taxon>
        <taxon>Coleoptera</taxon>
        <taxon>Polyphaga</taxon>
        <taxon>Cucujiformia</taxon>
        <taxon>Chrysomeloidea</taxon>
        <taxon>Cerambycidae</taxon>
        <taxon>Lamiinae</taxon>
        <taxon>Monochamini</taxon>
        <taxon>Molorchus</taxon>
    </lineage>
</organism>
<dbReference type="EMBL" id="JAPWTJ010000754">
    <property type="protein sequence ID" value="KAJ8975866.1"/>
    <property type="molecule type" value="Genomic_DNA"/>
</dbReference>
<reference evidence="1" key="1">
    <citation type="journal article" date="2023" name="Insect Mol. Biol.">
        <title>Genome sequencing provides insights into the evolution of gene families encoding plant cell wall-degrading enzymes in longhorned beetles.</title>
        <authorList>
            <person name="Shin N.R."/>
            <person name="Okamura Y."/>
            <person name="Kirsch R."/>
            <person name="Pauchet Y."/>
        </authorList>
    </citation>
    <scope>NUCLEOTIDE SEQUENCE</scope>
    <source>
        <strain evidence="1">MMC_N1</strain>
    </source>
</reference>
<comment type="caution">
    <text evidence="1">The sequence shown here is derived from an EMBL/GenBank/DDBJ whole genome shotgun (WGS) entry which is preliminary data.</text>
</comment>
<evidence type="ECO:0000313" key="2">
    <source>
        <dbReference type="Proteomes" id="UP001162164"/>
    </source>
</evidence>
<sequence length="63" mass="7596">MDNTRCLFIIVNIFCDMFKINTGKWRSRLGSFTEKSLYFYSRKCKTYATRCEKGIYKCVCRTR</sequence>
<accession>A0ABQ9JCW9</accession>
<keyword evidence="2" id="KW-1185">Reference proteome</keyword>